<keyword evidence="6" id="KW-1185">Reference proteome</keyword>
<dbReference type="PROSITE" id="PS50932">
    <property type="entry name" value="HTH_LACI_2"/>
    <property type="match status" value="1"/>
</dbReference>
<dbReference type="GO" id="GO:0003700">
    <property type="term" value="F:DNA-binding transcription factor activity"/>
    <property type="evidence" value="ECO:0007669"/>
    <property type="project" value="TreeGrafter"/>
</dbReference>
<dbReference type="InterPro" id="IPR028082">
    <property type="entry name" value="Peripla_BP_I"/>
</dbReference>
<dbReference type="InterPro" id="IPR046335">
    <property type="entry name" value="LacI/GalR-like_sensor"/>
</dbReference>
<evidence type="ECO:0000313" key="6">
    <source>
        <dbReference type="Proteomes" id="UP000249590"/>
    </source>
</evidence>
<evidence type="ECO:0000259" key="4">
    <source>
        <dbReference type="PROSITE" id="PS50932"/>
    </source>
</evidence>
<protein>
    <submittedName>
        <fullName evidence="5">LacI family transcriptional regulator</fullName>
    </submittedName>
</protein>
<dbReference type="Proteomes" id="UP000249590">
    <property type="component" value="Unassembled WGS sequence"/>
</dbReference>
<dbReference type="SMART" id="SM00354">
    <property type="entry name" value="HTH_LACI"/>
    <property type="match status" value="1"/>
</dbReference>
<dbReference type="SUPFAM" id="SSF47413">
    <property type="entry name" value="lambda repressor-like DNA-binding domains"/>
    <property type="match status" value="1"/>
</dbReference>
<dbReference type="Gene3D" id="1.10.260.40">
    <property type="entry name" value="lambda repressor-like DNA-binding domains"/>
    <property type="match status" value="1"/>
</dbReference>
<dbReference type="InterPro" id="IPR010982">
    <property type="entry name" value="Lambda_DNA-bd_dom_sf"/>
</dbReference>
<sequence>MGRWRFSSEPREAPLREGASICLSCLNVKAGCDPCPDGGSPVQTALAVGLLCAWVGRGPPAPWGRWAGKREERVPGRGSRQPGRRVGLKDIARAADVSPAAVSYALNGTGRLEEGTRQRIIGIAKALGYRANANARNLRRRTSGVLTIAASVPPGLASMLPAMDYVMAIWQAAAAASLKRGFMLLLLPFGVESGELAGIPVDGGIVVDPVKDDPLLRHFARTDAPVVTIGRDLARPAEASWWVDNDHDALVTMALEHLRSRGARRVGAVLAGTGYAYTLAYRRAYEAWCASVGQAPMLVAVDEPATESAGYNAATGLLDRCDPPDAIFASLDRFAVGALFAAAARGLAVPDDLMIVSGNDGVATRSATVPVTALDLSPAELGRIAVDMLIDRIEGADAPRHVIVPGHLEPRASTARGG</sequence>
<dbReference type="PANTHER" id="PTHR30146">
    <property type="entry name" value="LACI-RELATED TRANSCRIPTIONAL REPRESSOR"/>
    <property type="match status" value="1"/>
</dbReference>
<dbReference type="Gene3D" id="3.40.50.2300">
    <property type="match status" value="2"/>
</dbReference>
<evidence type="ECO:0000256" key="3">
    <source>
        <dbReference type="ARBA" id="ARBA00023163"/>
    </source>
</evidence>
<keyword evidence="2" id="KW-0238">DNA-binding</keyword>
<proteinExistence type="predicted"/>
<accession>A0A8B2NXM5</accession>
<feature type="domain" description="HTH lacI-type" evidence="4">
    <location>
        <begin position="86"/>
        <end position="140"/>
    </location>
</feature>
<dbReference type="InterPro" id="IPR000843">
    <property type="entry name" value="HTH_LacI"/>
</dbReference>
<dbReference type="CDD" id="cd01392">
    <property type="entry name" value="HTH_LacI"/>
    <property type="match status" value="1"/>
</dbReference>
<gene>
    <name evidence="5" type="ORF">DLJ53_03625</name>
</gene>
<keyword evidence="1" id="KW-0805">Transcription regulation</keyword>
<reference evidence="5 6" key="1">
    <citation type="submission" date="2018-05" db="EMBL/GenBank/DDBJ databases">
        <title>Acuticoccus sediminis sp. nov., isolated from deep-sea sediment of Indian Ocean.</title>
        <authorList>
            <person name="Liu X."/>
            <person name="Lai Q."/>
            <person name="Du Y."/>
            <person name="Sun F."/>
            <person name="Zhang X."/>
            <person name="Wang S."/>
            <person name="Shao Z."/>
        </authorList>
    </citation>
    <scope>NUCLEOTIDE SEQUENCE [LARGE SCALE GENOMIC DNA]</scope>
    <source>
        <strain evidence="5 6">PTG4-2</strain>
    </source>
</reference>
<dbReference type="Pfam" id="PF13377">
    <property type="entry name" value="Peripla_BP_3"/>
    <property type="match status" value="1"/>
</dbReference>
<keyword evidence="3" id="KW-0804">Transcription</keyword>
<dbReference type="Pfam" id="PF00356">
    <property type="entry name" value="LacI"/>
    <property type="match status" value="1"/>
</dbReference>
<dbReference type="GO" id="GO:0000976">
    <property type="term" value="F:transcription cis-regulatory region binding"/>
    <property type="evidence" value="ECO:0007669"/>
    <property type="project" value="TreeGrafter"/>
</dbReference>
<comment type="caution">
    <text evidence="5">The sequence shown here is derived from an EMBL/GenBank/DDBJ whole genome shotgun (WGS) entry which is preliminary data.</text>
</comment>
<dbReference type="EMBL" id="QHHQ01000001">
    <property type="protein sequence ID" value="RAI03591.1"/>
    <property type="molecule type" value="Genomic_DNA"/>
</dbReference>
<dbReference type="PANTHER" id="PTHR30146:SF153">
    <property type="entry name" value="LACTOSE OPERON REPRESSOR"/>
    <property type="match status" value="1"/>
</dbReference>
<evidence type="ECO:0000256" key="1">
    <source>
        <dbReference type="ARBA" id="ARBA00023015"/>
    </source>
</evidence>
<dbReference type="AlphaFoldDB" id="A0A8B2NXM5"/>
<evidence type="ECO:0000256" key="2">
    <source>
        <dbReference type="ARBA" id="ARBA00023125"/>
    </source>
</evidence>
<evidence type="ECO:0000313" key="5">
    <source>
        <dbReference type="EMBL" id="RAI03591.1"/>
    </source>
</evidence>
<dbReference type="PROSITE" id="PS00356">
    <property type="entry name" value="HTH_LACI_1"/>
    <property type="match status" value="1"/>
</dbReference>
<organism evidence="5 6">
    <name type="scientific">Acuticoccus sediminis</name>
    <dbReference type="NCBI Taxonomy" id="2184697"/>
    <lineage>
        <taxon>Bacteria</taxon>
        <taxon>Pseudomonadati</taxon>
        <taxon>Pseudomonadota</taxon>
        <taxon>Alphaproteobacteria</taxon>
        <taxon>Hyphomicrobiales</taxon>
        <taxon>Amorphaceae</taxon>
        <taxon>Acuticoccus</taxon>
    </lineage>
</organism>
<dbReference type="SUPFAM" id="SSF53822">
    <property type="entry name" value="Periplasmic binding protein-like I"/>
    <property type="match status" value="1"/>
</dbReference>
<name>A0A8B2NXM5_9HYPH</name>